<dbReference type="SMART" id="SM00245">
    <property type="entry name" value="TSPc"/>
    <property type="match status" value="1"/>
</dbReference>
<dbReference type="SUPFAM" id="SSF50156">
    <property type="entry name" value="PDZ domain-like"/>
    <property type="match status" value="1"/>
</dbReference>
<proteinExistence type="inferred from homology"/>
<dbReference type="InterPro" id="IPR004447">
    <property type="entry name" value="Peptidase_S41A"/>
</dbReference>
<sequence length="417" mass="45150">MSFRSKTFTLAAGAIIVVAVFSIGFVLGKQQNAAINSVTEVYNKNSGNTDAVDFSLFWQTWATLKSKYVSSDDIDPQDLVWGAIRGMVDAVGDPYTVFLPPRENELFQSSVRGDFEGVGMEIGMRNDLLTVIAPLEGTPADRAGIKAGDQIIQIDDMSAAGVSLDEAVTLIRGPKGTDVVLTLLRKGEDEPVKITVTRDRIEIPVVETDTREIVSKGEEAGDKTAHTVGDDIYIIRLFSFSENSTSAFRAAVRDMILSGRQKLILDLRNNPGGYLEAAVDISSWFLPLGDVVVREDFGSGEEQVHRSRGYETLEGKSVVILVNEGSASASEILAGALQDHGVATLVGTKTFGKGSVQELIPFDQDSALKVTIARWLTPDGHSISDNGLDPDIVVEQEDDEQGVDEQLEKAINILQDK</sequence>
<evidence type="ECO:0000256" key="5">
    <source>
        <dbReference type="RuleBase" id="RU004404"/>
    </source>
</evidence>
<dbReference type="InterPro" id="IPR005151">
    <property type="entry name" value="Tail-specific_protease"/>
</dbReference>
<dbReference type="Gene3D" id="3.30.750.44">
    <property type="match status" value="1"/>
</dbReference>
<dbReference type="GO" id="GO:0004175">
    <property type="term" value="F:endopeptidase activity"/>
    <property type="evidence" value="ECO:0007669"/>
    <property type="project" value="TreeGrafter"/>
</dbReference>
<evidence type="ECO:0000313" key="8">
    <source>
        <dbReference type="Proteomes" id="UP000231503"/>
    </source>
</evidence>
<dbReference type="GO" id="GO:0030288">
    <property type="term" value="C:outer membrane-bounded periplasmic space"/>
    <property type="evidence" value="ECO:0007669"/>
    <property type="project" value="TreeGrafter"/>
</dbReference>
<dbReference type="SUPFAM" id="SSF52096">
    <property type="entry name" value="ClpP/crotonase"/>
    <property type="match status" value="1"/>
</dbReference>
<evidence type="ECO:0000313" key="7">
    <source>
        <dbReference type="EMBL" id="PIR69841.1"/>
    </source>
</evidence>
<dbReference type="GO" id="GO:0006508">
    <property type="term" value="P:proteolysis"/>
    <property type="evidence" value="ECO:0007669"/>
    <property type="project" value="UniProtKB-KW"/>
</dbReference>
<dbReference type="PANTHER" id="PTHR32060:SF30">
    <property type="entry name" value="CARBOXY-TERMINAL PROCESSING PROTEASE CTPA"/>
    <property type="match status" value="1"/>
</dbReference>
<comment type="similarity">
    <text evidence="1 5">Belongs to the peptidase S41A family.</text>
</comment>
<comment type="caution">
    <text evidence="7">The sequence shown here is derived from an EMBL/GenBank/DDBJ whole genome shotgun (WGS) entry which is preliminary data.</text>
</comment>
<dbReference type="InterPro" id="IPR001478">
    <property type="entry name" value="PDZ"/>
</dbReference>
<evidence type="ECO:0000256" key="1">
    <source>
        <dbReference type="ARBA" id="ARBA00009179"/>
    </source>
</evidence>
<dbReference type="CDD" id="cd06782">
    <property type="entry name" value="cpPDZ_CPP-like"/>
    <property type="match status" value="1"/>
</dbReference>
<dbReference type="SMART" id="SM00228">
    <property type="entry name" value="PDZ"/>
    <property type="match status" value="1"/>
</dbReference>
<dbReference type="GO" id="GO:0008236">
    <property type="term" value="F:serine-type peptidase activity"/>
    <property type="evidence" value="ECO:0007669"/>
    <property type="project" value="UniProtKB-KW"/>
</dbReference>
<dbReference type="Pfam" id="PF17820">
    <property type="entry name" value="PDZ_6"/>
    <property type="match status" value="1"/>
</dbReference>
<evidence type="ECO:0000256" key="4">
    <source>
        <dbReference type="ARBA" id="ARBA00022825"/>
    </source>
</evidence>
<gene>
    <name evidence="7" type="ORF">COU47_00165</name>
</gene>
<dbReference type="CDD" id="cd07560">
    <property type="entry name" value="Peptidase_S41_CPP"/>
    <property type="match status" value="1"/>
</dbReference>
<name>A0A2H0TE75_9BACT</name>
<dbReference type="AlphaFoldDB" id="A0A2H0TE75"/>
<dbReference type="NCBIfam" id="TIGR00225">
    <property type="entry name" value="prc"/>
    <property type="match status" value="1"/>
</dbReference>
<dbReference type="Gene3D" id="3.90.226.10">
    <property type="entry name" value="2-enoyl-CoA Hydratase, Chain A, domain 1"/>
    <property type="match status" value="1"/>
</dbReference>
<protein>
    <recommendedName>
        <fullName evidence="6">PDZ domain-containing protein</fullName>
    </recommendedName>
</protein>
<accession>A0A2H0TE75</accession>
<dbReference type="InterPro" id="IPR055210">
    <property type="entry name" value="CtpA/B_N"/>
</dbReference>
<dbReference type="GO" id="GO:0007165">
    <property type="term" value="P:signal transduction"/>
    <property type="evidence" value="ECO:0007669"/>
    <property type="project" value="TreeGrafter"/>
</dbReference>
<evidence type="ECO:0000256" key="3">
    <source>
        <dbReference type="ARBA" id="ARBA00022801"/>
    </source>
</evidence>
<dbReference type="InterPro" id="IPR041489">
    <property type="entry name" value="PDZ_6"/>
</dbReference>
<dbReference type="Proteomes" id="UP000231503">
    <property type="component" value="Unassembled WGS sequence"/>
</dbReference>
<organism evidence="7 8">
    <name type="scientific">Candidatus Niyogibacteria bacterium CG10_big_fil_rev_8_21_14_0_10_46_36</name>
    <dbReference type="NCBI Taxonomy" id="1974726"/>
    <lineage>
        <taxon>Bacteria</taxon>
        <taxon>Candidatus Niyogiibacteriota</taxon>
    </lineage>
</organism>
<dbReference type="Gene3D" id="2.30.42.10">
    <property type="match status" value="1"/>
</dbReference>
<evidence type="ECO:0000256" key="2">
    <source>
        <dbReference type="ARBA" id="ARBA00022670"/>
    </source>
</evidence>
<reference evidence="8" key="1">
    <citation type="submission" date="2017-09" db="EMBL/GenBank/DDBJ databases">
        <title>Depth-based differentiation of microbial function through sediment-hosted aquifers and enrichment of novel symbionts in the deep terrestrial subsurface.</title>
        <authorList>
            <person name="Probst A.J."/>
            <person name="Ladd B."/>
            <person name="Jarett J.K."/>
            <person name="Geller-Mcgrath D.E."/>
            <person name="Sieber C.M.K."/>
            <person name="Emerson J.B."/>
            <person name="Anantharaman K."/>
            <person name="Thomas B.C."/>
            <person name="Malmstrom R."/>
            <person name="Stieglmeier M."/>
            <person name="Klingl A."/>
            <person name="Woyke T."/>
            <person name="Ryan C.M."/>
            <person name="Banfield J.F."/>
        </authorList>
    </citation>
    <scope>NUCLEOTIDE SEQUENCE [LARGE SCALE GENOMIC DNA]</scope>
</reference>
<dbReference type="PANTHER" id="PTHR32060">
    <property type="entry name" value="TAIL-SPECIFIC PROTEASE"/>
    <property type="match status" value="1"/>
</dbReference>
<keyword evidence="4 5" id="KW-0720">Serine protease</keyword>
<dbReference type="FunFam" id="2.30.42.10:FF:000063">
    <property type="entry name" value="Peptidase, S41 family"/>
    <property type="match status" value="1"/>
</dbReference>
<dbReference type="Pfam" id="PF22694">
    <property type="entry name" value="CtpB_N-like"/>
    <property type="match status" value="1"/>
</dbReference>
<evidence type="ECO:0000259" key="6">
    <source>
        <dbReference type="PROSITE" id="PS50106"/>
    </source>
</evidence>
<keyword evidence="3 5" id="KW-0378">Hydrolase</keyword>
<feature type="domain" description="PDZ" evidence="6">
    <location>
        <begin position="104"/>
        <end position="172"/>
    </location>
</feature>
<dbReference type="InterPro" id="IPR036034">
    <property type="entry name" value="PDZ_sf"/>
</dbReference>
<keyword evidence="2 5" id="KW-0645">Protease</keyword>
<dbReference type="EMBL" id="PFCO01000001">
    <property type="protein sequence ID" value="PIR69841.1"/>
    <property type="molecule type" value="Genomic_DNA"/>
</dbReference>
<dbReference type="InterPro" id="IPR029045">
    <property type="entry name" value="ClpP/crotonase-like_dom_sf"/>
</dbReference>
<dbReference type="PROSITE" id="PS50106">
    <property type="entry name" value="PDZ"/>
    <property type="match status" value="1"/>
</dbReference>
<dbReference type="Pfam" id="PF03572">
    <property type="entry name" value="Peptidase_S41"/>
    <property type="match status" value="1"/>
</dbReference>